<dbReference type="Proteomes" id="UP000182762">
    <property type="component" value="Unassembled WGS sequence"/>
</dbReference>
<keyword evidence="6 8" id="KW-0472">Membrane</keyword>
<comment type="subcellular location">
    <subcellularLocation>
        <location evidence="1 7">Cell membrane</location>
        <topology evidence="1 7">Multi-pass membrane protein</topology>
    </subcellularLocation>
</comment>
<organism evidence="9 10">
    <name type="scientific">Priestia endophytica DSM 13796</name>
    <dbReference type="NCBI Taxonomy" id="1121089"/>
    <lineage>
        <taxon>Bacteria</taxon>
        <taxon>Bacillati</taxon>
        <taxon>Bacillota</taxon>
        <taxon>Bacilli</taxon>
        <taxon>Bacillales</taxon>
        <taxon>Bacillaceae</taxon>
        <taxon>Priestia</taxon>
    </lineage>
</organism>
<evidence type="ECO:0000256" key="8">
    <source>
        <dbReference type="SAM" id="Phobius"/>
    </source>
</evidence>
<evidence type="ECO:0000256" key="5">
    <source>
        <dbReference type="ARBA" id="ARBA00022989"/>
    </source>
</evidence>
<evidence type="ECO:0000256" key="1">
    <source>
        <dbReference type="ARBA" id="ARBA00004651"/>
    </source>
</evidence>
<evidence type="ECO:0000256" key="7">
    <source>
        <dbReference type="RuleBase" id="RU003942"/>
    </source>
</evidence>
<reference evidence="9 10" key="1">
    <citation type="submission" date="2016-10" db="EMBL/GenBank/DDBJ databases">
        <authorList>
            <person name="Varghese N."/>
            <person name="Submissions S."/>
        </authorList>
    </citation>
    <scope>NUCLEOTIDE SEQUENCE [LARGE SCALE GENOMIC DNA]</scope>
    <source>
        <strain evidence="9 10">DSM 13796</strain>
    </source>
</reference>
<dbReference type="EMBL" id="FOXX01000008">
    <property type="protein sequence ID" value="SFQ74750.1"/>
    <property type="molecule type" value="Genomic_DNA"/>
</dbReference>
<evidence type="ECO:0000256" key="4">
    <source>
        <dbReference type="ARBA" id="ARBA00022692"/>
    </source>
</evidence>
<name>A0A1I6B1D7_9BACI</name>
<gene>
    <name evidence="9" type="ORF">SAMN02745910_03157</name>
</gene>
<keyword evidence="10" id="KW-1185">Reference proteome</keyword>
<evidence type="ECO:0000256" key="3">
    <source>
        <dbReference type="ARBA" id="ARBA00022475"/>
    </source>
</evidence>
<protein>
    <submittedName>
        <fullName evidence="9">Paired small multidrug resistance pump</fullName>
    </submittedName>
</protein>
<feature type="transmembrane region" description="Helical" evidence="8">
    <location>
        <begin position="80"/>
        <end position="99"/>
    </location>
</feature>
<dbReference type="Pfam" id="PF00893">
    <property type="entry name" value="Multi_Drug_Res"/>
    <property type="match status" value="1"/>
</dbReference>
<evidence type="ECO:0000313" key="9">
    <source>
        <dbReference type="EMBL" id="SFQ74750.1"/>
    </source>
</evidence>
<evidence type="ECO:0000313" key="10">
    <source>
        <dbReference type="Proteomes" id="UP000182762"/>
    </source>
</evidence>
<keyword evidence="5 8" id="KW-1133">Transmembrane helix</keyword>
<proteinExistence type="inferred from homology"/>
<keyword evidence="2" id="KW-0813">Transport</keyword>
<dbReference type="InterPro" id="IPR000390">
    <property type="entry name" value="Small_drug/metabolite_transptr"/>
</dbReference>
<feature type="transmembrane region" description="Helical" evidence="8">
    <location>
        <begin position="27"/>
        <end position="45"/>
    </location>
</feature>
<feature type="transmembrane region" description="Helical" evidence="8">
    <location>
        <begin position="52"/>
        <end position="74"/>
    </location>
</feature>
<dbReference type="InterPro" id="IPR037185">
    <property type="entry name" value="EmrE-like"/>
</dbReference>
<dbReference type="SUPFAM" id="SSF103481">
    <property type="entry name" value="Multidrug resistance efflux transporter EmrE"/>
    <property type="match status" value="1"/>
</dbReference>
<keyword evidence="4 7" id="KW-0812">Transmembrane</keyword>
<sequence>MNWLFVFIAGLLEVVWASGLKHAETGFQWLMTFILILVSFILLIYSYKSLPIAAAYTVFVGIGTVGTYLVGIILGDSFSIKQLVFLAILLVGIIGMKVFTRKETYEARGEK</sequence>
<keyword evidence="3" id="KW-1003">Cell membrane</keyword>
<evidence type="ECO:0000256" key="2">
    <source>
        <dbReference type="ARBA" id="ARBA00022448"/>
    </source>
</evidence>
<accession>A0A1I6B1D7</accession>
<comment type="similarity">
    <text evidence="7">Belongs to the drug/metabolite transporter (DMT) superfamily. Small multidrug resistance (SMR) (TC 2.A.7.1) family.</text>
</comment>
<dbReference type="InterPro" id="IPR045324">
    <property type="entry name" value="Small_multidrug_res"/>
</dbReference>
<dbReference type="PANTHER" id="PTHR30561:SF0">
    <property type="entry name" value="GUANIDINIUM EXPORTER"/>
    <property type="match status" value="1"/>
</dbReference>
<dbReference type="Gene3D" id="1.10.3730.20">
    <property type="match status" value="1"/>
</dbReference>
<dbReference type="GeneID" id="93711771"/>
<dbReference type="RefSeq" id="WP_061805686.1">
    <property type="nucleotide sequence ID" value="NZ_FOXX01000008.1"/>
</dbReference>
<dbReference type="PANTHER" id="PTHR30561">
    <property type="entry name" value="SMR FAMILY PROTON-DEPENDENT DRUG EFFLUX TRANSPORTER SUGE"/>
    <property type="match status" value="1"/>
</dbReference>
<comment type="caution">
    <text evidence="9">The sequence shown here is derived from an EMBL/GenBank/DDBJ whole genome shotgun (WGS) entry which is preliminary data.</text>
</comment>
<evidence type="ECO:0000256" key="6">
    <source>
        <dbReference type="ARBA" id="ARBA00023136"/>
    </source>
</evidence>